<dbReference type="InterPro" id="IPR025597">
    <property type="entry name" value="DUF4345"/>
</dbReference>
<dbReference type="EMBL" id="JAMD01000015">
    <property type="protein sequence ID" value="KEJ94307.1"/>
    <property type="molecule type" value="Genomic_DNA"/>
</dbReference>
<sequence>MPSPINPALRLVLALAGAGIVLLGIDNAAGGIATLGWQVSPDFFSVNDRDAFAVRDSHARFLGGVWLAMGLVFVASAIRPMPLARTVPVLCGAIFLGGLLRFTQVQDLSVLVSGDILPSLALELILFPLIGWWTIRETSKDR</sequence>
<dbReference type="Pfam" id="PF14248">
    <property type="entry name" value="DUF4345"/>
    <property type="match status" value="1"/>
</dbReference>
<protein>
    <recommendedName>
        <fullName evidence="4">DUF4345 domain-containing protein</fullName>
    </recommendedName>
</protein>
<reference evidence="2 3" key="1">
    <citation type="submission" date="2014-01" db="EMBL/GenBank/DDBJ databases">
        <title>Sulfitobacter sp. H3 (MCCC 1A00686) Genome Sequencing.</title>
        <authorList>
            <person name="Lai Q."/>
            <person name="Hong Z."/>
        </authorList>
    </citation>
    <scope>NUCLEOTIDE SEQUENCE [LARGE SCALE GENOMIC DNA]</scope>
    <source>
        <strain evidence="2 3">H3</strain>
    </source>
</reference>
<feature type="transmembrane region" description="Helical" evidence="1">
    <location>
        <begin position="87"/>
        <end position="104"/>
    </location>
</feature>
<dbReference type="Proteomes" id="UP000027746">
    <property type="component" value="Unassembled WGS sequence"/>
</dbReference>
<name>A0A073J9A7_9RHOB</name>
<keyword evidence="1" id="KW-0472">Membrane</keyword>
<accession>A0A073J9A7</accession>
<feature type="transmembrane region" description="Helical" evidence="1">
    <location>
        <begin position="57"/>
        <end position="75"/>
    </location>
</feature>
<dbReference type="AlphaFoldDB" id="A0A073J9A7"/>
<proteinExistence type="predicted"/>
<keyword evidence="1" id="KW-0812">Transmembrane</keyword>
<evidence type="ECO:0000313" key="3">
    <source>
        <dbReference type="Proteomes" id="UP000027746"/>
    </source>
</evidence>
<evidence type="ECO:0000313" key="2">
    <source>
        <dbReference type="EMBL" id="KEJ94307.1"/>
    </source>
</evidence>
<evidence type="ECO:0008006" key="4">
    <source>
        <dbReference type="Google" id="ProtNLM"/>
    </source>
</evidence>
<keyword evidence="1" id="KW-1133">Transmembrane helix</keyword>
<comment type="caution">
    <text evidence="2">The sequence shown here is derived from an EMBL/GenBank/DDBJ whole genome shotgun (WGS) entry which is preliminary data.</text>
</comment>
<gene>
    <name evidence="2" type="ORF">SUH3_07270</name>
</gene>
<feature type="transmembrane region" description="Helical" evidence="1">
    <location>
        <begin position="12"/>
        <end position="37"/>
    </location>
</feature>
<feature type="transmembrane region" description="Helical" evidence="1">
    <location>
        <begin position="116"/>
        <end position="135"/>
    </location>
</feature>
<dbReference type="RefSeq" id="WP_037930063.1">
    <property type="nucleotide sequence ID" value="NZ_CP054608.1"/>
</dbReference>
<evidence type="ECO:0000256" key="1">
    <source>
        <dbReference type="SAM" id="Phobius"/>
    </source>
</evidence>
<organism evidence="2 3">
    <name type="scientific">Pseudosulfitobacter pseudonitzschiae</name>
    <dbReference type="NCBI Taxonomy" id="1402135"/>
    <lineage>
        <taxon>Bacteria</taxon>
        <taxon>Pseudomonadati</taxon>
        <taxon>Pseudomonadota</taxon>
        <taxon>Alphaproteobacteria</taxon>
        <taxon>Rhodobacterales</taxon>
        <taxon>Roseobacteraceae</taxon>
        <taxon>Pseudosulfitobacter</taxon>
    </lineage>
</organism>
<keyword evidence="3" id="KW-1185">Reference proteome</keyword>
<dbReference type="GeneID" id="68872843"/>